<sequence>MEKENDENNKTVILKLKENETEYDRDLMELEICRVFVKNPKMGILETERLLHKKIGQIDKTYDDFFTVFLNIKSKAVDGDPIKYLENYCLNESSKWKHYERK</sequence>
<gene>
    <name evidence="1" type="ORF">A0H76_2654</name>
</gene>
<dbReference type="VEuPathDB" id="MicrosporidiaDB:HERIO_373"/>
<dbReference type="Proteomes" id="UP000192501">
    <property type="component" value="Unassembled WGS sequence"/>
</dbReference>
<evidence type="ECO:0000313" key="1">
    <source>
        <dbReference type="EMBL" id="ORD99932.1"/>
    </source>
</evidence>
<evidence type="ECO:0000313" key="2">
    <source>
        <dbReference type="Proteomes" id="UP000192501"/>
    </source>
</evidence>
<dbReference type="AlphaFoldDB" id="A0A1X0QJL0"/>
<protein>
    <submittedName>
        <fullName evidence="1">Uncharacterized protein</fullName>
    </submittedName>
</protein>
<dbReference type="EMBL" id="LTAI01000088">
    <property type="protein sequence ID" value="ORD99932.1"/>
    <property type="molecule type" value="Genomic_DNA"/>
</dbReference>
<accession>A0A1X0QJL0</accession>
<proteinExistence type="predicted"/>
<comment type="caution">
    <text evidence="1">The sequence shown here is derived from an EMBL/GenBank/DDBJ whole genome shotgun (WGS) entry which is preliminary data.</text>
</comment>
<reference evidence="1 2" key="1">
    <citation type="journal article" date="2017" name="Environ. Microbiol.">
        <title>Decay of the glycolytic pathway and adaptation to intranuclear parasitism within Enterocytozoonidae microsporidia.</title>
        <authorList>
            <person name="Wiredu Boakye D."/>
            <person name="Jaroenlak P."/>
            <person name="Prachumwat A."/>
            <person name="Williams T.A."/>
            <person name="Bateman K.S."/>
            <person name="Itsathitphaisarn O."/>
            <person name="Sritunyalucksana K."/>
            <person name="Paszkiewicz K.H."/>
            <person name="Moore K.A."/>
            <person name="Stentiford G.D."/>
            <person name="Williams B.A."/>
        </authorList>
    </citation>
    <scope>NUCLEOTIDE SEQUENCE [LARGE SCALE GENOMIC DNA]</scope>
    <source>
        <strain evidence="2">canceri</strain>
    </source>
</reference>
<name>A0A1X0QJL0_9MICR</name>
<dbReference type="VEuPathDB" id="MicrosporidiaDB:A0H76_2654"/>
<organism evidence="1 2">
    <name type="scientific">Hepatospora eriocheir</name>
    <dbReference type="NCBI Taxonomy" id="1081669"/>
    <lineage>
        <taxon>Eukaryota</taxon>
        <taxon>Fungi</taxon>
        <taxon>Fungi incertae sedis</taxon>
        <taxon>Microsporidia</taxon>
        <taxon>Hepatosporidae</taxon>
        <taxon>Hepatospora</taxon>
    </lineage>
</organism>